<evidence type="ECO:0000256" key="2">
    <source>
        <dbReference type="SAM" id="SignalP"/>
    </source>
</evidence>
<evidence type="ECO:0000313" key="5">
    <source>
        <dbReference type="Proteomes" id="UP000830116"/>
    </source>
</evidence>
<sequence>MKSILILSFLFSLHTQAQTTDEIRRIMNSNNSLYEVLGVSQNASEAEIRGSYRKLMKAFHPDRYLNEPQKLRVATEVMKKLNTTRDTLLDSSSRQRYDANLKTKPASKPSPQQQPTAKPQESAWKKWQPEEFSKTEKKKEEKAETTNKSDETSKQDKSAKSEVPEKPSSSAAENKVVSNNESPAVEAAKEKPVDYRARQASKMYQDVQNCGADFFRTFVNIVQ</sequence>
<feature type="compositionally biased region" description="Polar residues" evidence="1">
    <location>
        <begin position="167"/>
        <end position="182"/>
    </location>
</feature>
<keyword evidence="2" id="KW-0732">Signal</keyword>
<dbReference type="SMART" id="SM00271">
    <property type="entry name" value="DnaJ"/>
    <property type="match status" value="1"/>
</dbReference>
<feature type="compositionally biased region" description="Basic and acidic residues" evidence="1">
    <location>
        <begin position="123"/>
        <end position="165"/>
    </location>
</feature>
<dbReference type="Proteomes" id="UP000830116">
    <property type="component" value="Chromosome"/>
</dbReference>
<proteinExistence type="predicted"/>
<dbReference type="Gene3D" id="1.10.287.110">
    <property type="entry name" value="DnaJ domain"/>
    <property type="match status" value="1"/>
</dbReference>
<keyword evidence="5" id="KW-1185">Reference proteome</keyword>
<dbReference type="InterPro" id="IPR001623">
    <property type="entry name" value="DnaJ_domain"/>
</dbReference>
<reference evidence="4" key="1">
    <citation type="submission" date="2022-03" db="EMBL/GenBank/DDBJ databases">
        <title>Genome Identification and Characterization of new species Bdellovibrio reynosense LBG001 sp. nov. from a Mexico soil sample.</title>
        <authorList>
            <person name="Camilli A."/>
            <person name="Ajao Y."/>
            <person name="Guo X."/>
        </authorList>
    </citation>
    <scope>NUCLEOTIDE SEQUENCE</scope>
    <source>
        <strain evidence="4">LBG001</strain>
    </source>
</reference>
<feature type="compositionally biased region" description="Low complexity" evidence="1">
    <location>
        <begin position="102"/>
        <end position="120"/>
    </location>
</feature>
<dbReference type="InterPro" id="IPR036869">
    <property type="entry name" value="J_dom_sf"/>
</dbReference>
<dbReference type="PANTHER" id="PTHR44240:SF10">
    <property type="entry name" value="J DOMAIN-CONTAINING PROTEIN"/>
    <property type="match status" value="1"/>
</dbReference>
<evidence type="ECO:0000313" key="4">
    <source>
        <dbReference type="EMBL" id="UOF01051.1"/>
    </source>
</evidence>
<gene>
    <name evidence="4" type="ORF">MNR06_15225</name>
</gene>
<accession>A0ABY4CBK1</accession>
<dbReference type="PROSITE" id="PS50076">
    <property type="entry name" value="DNAJ_2"/>
    <property type="match status" value="1"/>
</dbReference>
<evidence type="ECO:0000259" key="3">
    <source>
        <dbReference type="PROSITE" id="PS50076"/>
    </source>
</evidence>
<dbReference type="InterPro" id="IPR052276">
    <property type="entry name" value="Diphthamide-biosynth_chaperone"/>
</dbReference>
<dbReference type="PRINTS" id="PR00625">
    <property type="entry name" value="JDOMAIN"/>
</dbReference>
<dbReference type="SUPFAM" id="SSF46565">
    <property type="entry name" value="Chaperone J-domain"/>
    <property type="match status" value="1"/>
</dbReference>
<feature type="domain" description="J" evidence="3">
    <location>
        <begin position="32"/>
        <end position="101"/>
    </location>
</feature>
<dbReference type="EMBL" id="CP093442">
    <property type="protein sequence ID" value="UOF01051.1"/>
    <property type="molecule type" value="Genomic_DNA"/>
</dbReference>
<organism evidence="4 5">
    <name type="scientific">Bdellovibrio reynosensis</name>
    <dbReference type="NCBI Taxonomy" id="2835041"/>
    <lineage>
        <taxon>Bacteria</taxon>
        <taxon>Pseudomonadati</taxon>
        <taxon>Bdellovibrionota</taxon>
        <taxon>Bdellovibrionia</taxon>
        <taxon>Bdellovibrionales</taxon>
        <taxon>Pseudobdellovibrionaceae</taxon>
        <taxon>Bdellovibrio</taxon>
    </lineage>
</organism>
<dbReference type="Pfam" id="PF00226">
    <property type="entry name" value="DnaJ"/>
    <property type="match status" value="1"/>
</dbReference>
<dbReference type="RefSeq" id="WP_243537299.1">
    <property type="nucleotide sequence ID" value="NZ_CP093442.1"/>
</dbReference>
<dbReference type="CDD" id="cd06257">
    <property type="entry name" value="DnaJ"/>
    <property type="match status" value="1"/>
</dbReference>
<name>A0ABY4CBK1_9BACT</name>
<feature type="chain" id="PRO_5046249935" evidence="2">
    <location>
        <begin position="18"/>
        <end position="223"/>
    </location>
</feature>
<feature type="region of interest" description="Disordered" evidence="1">
    <location>
        <begin position="101"/>
        <end position="193"/>
    </location>
</feature>
<protein>
    <submittedName>
        <fullName evidence="4">DnaJ domain-containing protein</fullName>
    </submittedName>
</protein>
<feature type="signal peptide" evidence="2">
    <location>
        <begin position="1"/>
        <end position="17"/>
    </location>
</feature>
<dbReference type="PANTHER" id="PTHR44240">
    <property type="entry name" value="DNAJ DOMAIN (PROKARYOTIC HEAT SHOCK PROTEIN)-RELATED"/>
    <property type="match status" value="1"/>
</dbReference>
<evidence type="ECO:0000256" key="1">
    <source>
        <dbReference type="SAM" id="MobiDB-lite"/>
    </source>
</evidence>